<evidence type="ECO:0000313" key="2">
    <source>
        <dbReference type="Proteomes" id="UP000504724"/>
    </source>
</evidence>
<gene>
    <name evidence="1" type="ORF">HQN79_01310</name>
</gene>
<dbReference type="KEGG" id="txa:HQN79_01310"/>
<dbReference type="Pfam" id="PF14334">
    <property type="entry name" value="DUF4390"/>
    <property type="match status" value="1"/>
</dbReference>
<protein>
    <submittedName>
        <fullName evidence="1">DUF4390 domain-containing protein</fullName>
    </submittedName>
</protein>
<dbReference type="Proteomes" id="UP000504724">
    <property type="component" value="Chromosome"/>
</dbReference>
<dbReference type="InterPro" id="IPR025500">
    <property type="entry name" value="DUF4390"/>
</dbReference>
<accession>A0A7D4NQ10</accession>
<reference evidence="1 2" key="1">
    <citation type="submission" date="2020-05" db="EMBL/GenBank/DDBJ databases">
        <title>Thiomicrorhabdus sediminis sp.nov. and Thiomicrorhabdus xiamenensis sp.nov., novel sulfur-oxidizing bacteria isolated from coastal sediment.</title>
        <authorList>
            <person name="Liu X."/>
        </authorList>
    </citation>
    <scope>NUCLEOTIDE SEQUENCE [LARGE SCALE GENOMIC DNA]</scope>
    <source>
        <strain evidence="1 2">G2</strain>
    </source>
</reference>
<name>A0A7D4NQ10_9GAMM</name>
<organism evidence="1 2">
    <name type="scientific">Thiomicrorhabdus xiamenensis</name>
    <dbReference type="NCBI Taxonomy" id="2739063"/>
    <lineage>
        <taxon>Bacteria</taxon>
        <taxon>Pseudomonadati</taxon>
        <taxon>Pseudomonadota</taxon>
        <taxon>Gammaproteobacteria</taxon>
        <taxon>Thiotrichales</taxon>
        <taxon>Piscirickettsiaceae</taxon>
        <taxon>Thiomicrorhabdus</taxon>
    </lineage>
</organism>
<evidence type="ECO:0000313" key="1">
    <source>
        <dbReference type="EMBL" id="QKI88310.1"/>
    </source>
</evidence>
<dbReference type="RefSeq" id="WP_173283906.1">
    <property type="nucleotide sequence ID" value="NZ_CP054020.1"/>
</dbReference>
<dbReference type="EMBL" id="CP054020">
    <property type="protein sequence ID" value="QKI88310.1"/>
    <property type="molecule type" value="Genomic_DNA"/>
</dbReference>
<proteinExistence type="predicted"/>
<keyword evidence="2" id="KW-1185">Reference proteome</keyword>
<sequence>MRKTILIRLISFSVAWILLSTTSVSHAEFPNKLRLEPFNLLLNEQTAESADLQEEPQDKEVLSIDLDEILTEKSATDGDSPPGITILKVVDYRESNQLKIDSQSRFSIGSKQISAINHGIPIKFKTEILLTESSSFLGFPYQRTRKHVRYLTELTSYGINRQYVLFNNRNDKLQRFATIDRALETMGTLEAFEIAHLKELHPTQKYRLRMRIFLDYWTLPAPLLLEALLDPTWRLDSGWFEVNLTTPLSWQ</sequence>
<dbReference type="AlphaFoldDB" id="A0A7D4NQ10"/>